<dbReference type="Proteomes" id="UP000094769">
    <property type="component" value="Unassembled WGS sequence"/>
</dbReference>
<comment type="caution">
    <text evidence="1">The sequence shown here is derived from an EMBL/GenBank/DDBJ whole genome shotgun (WGS) entry which is preliminary data.</text>
</comment>
<dbReference type="Pfam" id="PF12094">
    <property type="entry name" value="DUF3570"/>
    <property type="match status" value="1"/>
</dbReference>
<proteinExistence type="predicted"/>
<gene>
    <name evidence="1" type="ORF">CODIS_01050</name>
</gene>
<dbReference type="InterPro" id="IPR021953">
    <property type="entry name" value="DUF3570"/>
</dbReference>
<keyword evidence="2" id="KW-1185">Reference proteome</keyword>
<name>A0A7Z1AH01_9GAMM</name>
<evidence type="ECO:0000313" key="2">
    <source>
        <dbReference type="Proteomes" id="UP000094769"/>
    </source>
</evidence>
<sequence length="408" mass="46290">MAPRAVAEGDVAVTNPTTMRGAISIVSWPISKQGLFCLQIVLLLTCSTGLQATVLPEDRADIMYHRYDGGGVEVDGPSILVRKSFSGNVSLNANYYIDSISSASVDVVSMASPYTEERTETSLALDYLHNKTLMSLALTSSDESDYQAETGSFSISHDMFGDLTTVSLGYAVGNDDISRNGDRDFGESLKRQNYRIGVSQILTKESILDIDWETITDEGYLNNPYRSYRFLDPLSENGYGFQPERYPNTRTSNALALRLKYYLPYRAALSGEYRYFNDTWGISANNVEFAYTHPLEKDWVVDVRYRYYTQNAADFYSDLFSRVNEQNFLARDKELSTFQSHTIGFTVSYDFHPERWQFIDNGSLNFSLDLIRFEYDDFRDITRGGVAGEEPLYSFTANVIKAYLSVWY</sequence>
<dbReference type="EMBL" id="MARB01000001">
    <property type="protein sequence ID" value="ODJ89545.1"/>
    <property type="molecule type" value="Genomic_DNA"/>
</dbReference>
<accession>A0A7Z1AH01</accession>
<evidence type="ECO:0000313" key="1">
    <source>
        <dbReference type="EMBL" id="ODJ89545.1"/>
    </source>
</evidence>
<dbReference type="AlphaFoldDB" id="A0A7Z1AH01"/>
<reference evidence="1 2" key="1">
    <citation type="submission" date="2016-06" db="EMBL/GenBank/DDBJ databases">
        <title>Genome sequence of endosymbiont of Candidatus Endolucinida thiodiazotropha.</title>
        <authorList>
            <person name="Poehlein A."/>
            <person name="Koenig S."/>
            <person name="Heiden S.E."/>
            <person name="Thuermer A."/>
            <person name="Voget S."/>
            <person name="Daniel R."/>
            <person name="Markert S."/>
            <person name="Gros O."/>
            <person name="Schweder T."/>
        </authorList>
    </citation>
    <scope>NUCLEOTIDE SEQUENCE [LARGE SCALE GENOMIC DNA]</scope>
    <source>
        <strain evidence="1 2">COS</strain>
    </source>
</reference>
<organism evidence="1 2">
    <name type="scientific">Candidatus Thiodiazotropha endolucinida</name>
    <dbReference type="NCBI Taxonomy" id="1655433"/>
    <lineage>
        <taxon>Bacteria</taxon>
        <taxon>Pseudomonadati</taxon>
        <taxon>Pseudomonadota</taxon>
        <taxon>Gammaproteobacteria</taxon>
        <taxon>Chromatiales</taxon>
        <taxon>Sedimenticolaceae</taxon>
        <taxon>Candidatus Thiodiazotropha</taxon>
    </lineage>
</organism>
<protein>
    <recommendedName>
        <fullName evidence="3">DUF3570 domain-containing protein</fullName>
    </recommendedName>
</protein>
<evidence type="ECO:0008006" key="3">
    <source>
        <dbReference type="Google" id="ProtNLM"/>
    </source>
</evidence>